<dbReference type="PROSITE" id="PS51257">
    <property type="entry name" value="PROKAR_LIPOPROTEIN"/>
    <property type="match status" value="1"/>
</dbReference>
<feature type="signal peptide" evidence="5">
    <location>
        <begin position="1"/>
        <end position="24"/>
    </location>
</feature>
<dbReference type="Proteomes" id="UP000463051">
    <property type="component" value="Unassembled WGS sequence"/>
</dbReference>
<accession>A0A7X2H405</accession>
<evidence type="ECO:0000256" key="3">
    <source>
        <dbReference type="ARBA" id="ARBA00022801"/>
    </source>
</evidence>
<dbReference type="PROSITE" id="PS00485">
    <property type="entry name" value="A_DEAMINASE"/>
    <property type="match status" value="1"/>
</dbReference>
<dbReference type="EMBL" id="WJXB01000002">
    <property type="protein sequence ID" value="MRN53096.1"/>
    <property type="molecule type" value="Genomic_DNA"/>
</dbReference>
<sequence>MKHQRSLSAIAAVAVFGLVLTACGGNTPAAAPITATASATATSSPAPTESAIIVSPSPVATEPPISVTAAPSLSPKDEEKVIKGTGNYVGQIDNHSVEIKTAEGATTFELGAGTESALDSLNTDDPVTFEYVEKSVPGDATVKQRVLSKLILNR</sequence>
<organism evidence="6 7">
    <name type="scientific">Paenibacillus monticola</name>
    <dbReference type="NCBI Taxonomy" id="2666075"/>
    <lineage>
        <taxon>Bacteria</taxon>
        <taxon>Bacillati</taxon>
        <taxon>Bacillota</taxon>
        <taxon>Bacilli</taxon>
        <taxon>Bacillales</taxon>
        <taxon>Paenibacillaceae</taxon>
        <taxon>Paenibacillus</taxon>
    </lineage>
</organism>
<name>A0A7X2H405_9BACL</name>
<evidence type="ECO:0000256" key="2">
    <source>
        <dbReference type="ARBA" id="ARBA00022723"/>
    </source>
</evidence>
<keyword evidence="3" id="KW-0378">Hydrolase</keyword>
<dbReference type="AlphaFoldDB" id="A0A7X2H405"/>
<dbReference type="InterPro" id="IPR006650">
    <property type="entry name" value="A/AMP_deam_AS"/>
</dbReference>
<dbReference type="GO" id="GO:0046872">
    <property type="term" value="F:metal ion binding"/>
    <property type="evidence" value="ECO:0007669"/>
    <property type="project" value="UniProtKB-KW"/>
</dbReference>
<gene>
    <name evidence="6" type="ORF">GJB61_08825</name>
</gene>
<comment type="cofactor">
    <cofactor evidence="1">
        <name>Zn(2+)</name>
        <dbReference type="ChEBI" id="CHEBI:29105"/>
    </cofactor>
</comment>
<dbReference type="GO" id="GO:0009168">
    <property type="term" value="P:purine ribonucleoside monophosphate biosynthetic process"/>
    <property type="evidence" value="ECO:0007669"/>
    <property type="project" value="InterPro"/>
</dbReference>
<feature type="chain" id="PRO_5038405601" evidence="5">
    <location>
        <begin position="25"/>
        <end position="154"/>
    </location>
</feature>
<keyword evidence="2" id="KW-0479">Metal-binding</keyword>
<protein>
    <submittedName>
        <fullName evidence="6">Uncharacterized protein</fullName>
    </submittedName>
</protein>
<evidence type="ECO:0000256" key="5">
    <source>
        <dbReference type="SAM" id="SignalP"/>
    </source>
</evidence>
<evidence type="ECO:0000256" key="4">
    <source>
        <dbReference type="ARBA" id="ARBA00022833"/>
    </source>
</evidence>
<proteinExistence type="predicted"/>
<evidence type="ECO:0000313" key="7">
    <source>
        <dbReference type="Proteomes" id="UP000463051"/>
    </source>
</evidence>
<keyword evidence="4" id="KW-0862">Zinc</keyword>
<evidence type="ECO:0000256" key="1">
    <source>
        <dbReference type="ARBA" id="ARBA00001947"/>
    </source>
</evidence>
<evidence type="ECO:0000313" key="6">
    <source>
        <dbReference type="EMBL" id="MRN53096.1"/>
    </source>
</evidence>
<keyword evidence="7" id="KW-1185">Reference proteome</keyword>
<comment type="caution">
    <text evidence="6">The sequence shown here is derived from an EMBL/GenBank/DDBJ whole genome shotgun (WGS) entry which is preliminary data.</text>
</comment>
<dbReference type="RefSeq" id="WP_154118064.1">
    <property type="nucleotide sequence ID" value="NZ_WJXB01000002.1"/>
</dbReference>
<keyword evidence="5" id="KW-0732">Signal</keyword>
<reference evidence="6 7" key="1">
    <citation type="submission" date="2019-11" db="EMBL/GenBank/DDBJ databases">
        <title>Paenibacillus monticola sp. nov., a novel PGPR strain isolated from mountain sample in China.</title>
        <authorList>
            <person name="Zhao Q."/>
            <person name="Li H.-P."/>
            <person name="Zhang J.-L."/>
        </authorList>
    </citation>
    <scope>NUCLEOTIDE SEQUENCE [LARGE SCALE GENOMIC DNA]</scope>
    <source>
        <strain evidence="6 7">LC-T2</strain>
    </source>
</reference>
<dbReference type="GO" id="GO:0019239">
    <property type="term" value="F:deaminase activity"/>
    <property type="evidence" value="ECO:0007669"/>
    <property type="project" value="InterPro"/>
</dbReference>